<dbReference type="PANTHER" id="PTHR35545">
    <property type="entry name" value="F-BOX DOMAIN-CONTAINING PROTEIN"/>
    <property type="match status" value="1"/>
</dbReference>
<evidence type="ECO:0000313" key="3">
    <source>
        <dbReference type="EMBL" id="CAD6261083.1"/>
    </source>
</evidence>
<evidence type="ECO:0000256" key="1">
    <source>
        <dbReference type="SAM" id="MobiDB-lite"/>
    </source>
</evidence>
<dbReference type="SUPFAM" id="SSF81383">
    <property type="entry name" value="F-box domain"/>
    <property type="match status" value="1"/>
</dbReference>
<dbReference type="SUPFAM" id="SSF52047">
    <property type="entry name" value="RNI-like"/>
    <property type="match status" value="1"/>
</dbReference>
<keyword evidence="4" id="KW-1185">Reference proteome</keyword>
<accession>A0A811QYB4</accession>
<dbReference type="PANTHER" id="PTHR35545:SF26">
    <property type="entry name" value="F-BOX DOMAIN-CONTAINING PROTEIN"/>
    <property type="match status" value="1"/>
</dbReference>
<dbReference type="EMBL" id="CAJGYO010000011">
    <property type="protein sequence ID" value="CAD6261083.1"/>
    <property type="molecule type" value="Genomic_DNA"/>
</dbReference>
<dbReference type="Pfam" id="PF23622">
    <property type="entry name" value="LRR_At1g61320_AtMIF1"/>
    <property type="match status" value="1"/>
</dbReference>
<comment type="caution">
    <text evidence="3">The sequence shown here is derived from an EMBL/GenBank/DDBJ whole genome shotgun (WGS) entry which is preliminary data.</text>
</comment>
<dbReference type="Gene3D" id="3.80.10.10">
    <property type="entry name" value="Ribonuclease Inhibitor"/>
    <property type="match status" value="1"/>
</dbReference>
<organism evidence="3 4">
    <name type="scientific">Miscanthus lutarioriparius</name>
    <dbReference type="NCBI Taxonomy" id="422564"/>
    <lineage>
        <taxon>Eukaryota</taxon>
        <taxon>Viridiplantae</taxon>
        <taxon>Streptophyta</taxon>
        <taxon>Embryophyta</taxon>
        <taxon>Tracheophyta</taxon>
        <taxon>Spermatophyta</taxon>
        <taxon>Magnoliopsida</taxon>
        <taxon>Liliopsida</taxon>
        <taxon>Poales</taxon>
        <taxon>Poaceae</taxon>
        <taxon>PACMAD clade</taxon>
        <taxon>Panicoideae</taxon>
        <taxon>Andropogonodae</taxon>
        <taxon>Andropogoneae</taxon>
        <taxon>Saccharinae</taxon>
        <taxon>Miscanthus</taxon>
    </lineage>
</organism>
<sequence>MDDPGHHVADHNPKRSRHPGGSCAGHHADLICALPDDLLIAILLRVGDSRTAVSTSALSRRWRRLDPARWFPAFDFSVGDHLPPQYAATLDCYRNAQQGRDDEARRALARQVFTCEDRAMEAYVRELARFLGSPELYPAARSLRLEFYVTPPEERHNDAASTAVGRAMAACVASALRWPQLERLAIYAFPRGVAAAAAAFGAHETSDPEFIEALRLTDSRLATLHVKNCLTKSGGGYGLLFPALSRLTIETTPGVKAVFPRSYFNDLLQSCRGLVFLRLVSCNFAAGVAALPFKLDLSPASKLAELVLSACNFEDVRLVNTPSLERLVIHKCDRLCLTVDIAPRLATLVCRGTAPWIYGSGTARTLRFVELSSLNSRQSQERLESFFQCVPKVEVLELCFRDGWVNRFWVQPTKFPNRFENLKKLLIHLPRMWPLRWIKKLLKNLLEAATCLEKLHIQFFAPSPGTSEEWGSTPSNGSADDLQHNCLTQIVMEGCTWTEGQITLIRHLLSSCGALKTVLLIPHHARQGGVAYLHAHCG</sequence>
<name>A0A811QYB4_9POAL</name>
<dbReference type="InterPro" id="IPR036047">
    <property type="entry name" value="F-box-like_dom_sf"/>
</dbReference>
<dbReference type="Proteomes" id="UP000604825">
    <property type="component" value="Unassembled WGS sequence"/>
</dbReference>
<proteinExistence type="predicted"/>
<dbReference type="OrthoDB" id="681649at2759"/>
<feature type="compositionally biased region" description="Basic and acidic residues" evidence="1">
    <location>
        <begin position="1"/>
        <end position="13"/>
    </location>
</feature>
<evidence type="ECO:0000259" key="2">
    <source>
        <dbReference type="Pfam" id="PF23622"/>
    </source>
</evidence>
<protein>
    <recommendedName>
        <fullName evidence="2">At1g61320/AtMIF1 LRR domain-containing protein</fullName>
    </recommendedName>
</protein>
<dbReference type="InterPro" id="IPR055357">
    <property type="entry name" value="LRR_At1g61320_AtMIF1"/>
</dbReference>
<reference evidence="3" key="1">
    <citation type="submission" date="2020-10" db="EMBL/GenBank/DDBJ databases">
        <authorList>
            <person name="Han B."/>
            <person name="Lu T."/>
            <person name="Zhao Q."/>
            <person name="Huang X."/>
            <person name="Zhao Y."/>
        </authorList>
    </citation>
    <scope>NUCLEOTIDE SEQUENCE</scope>
</reference>
<gene>
    <name evidence="3" type="ORF">NCGR_LOCUS44504</name>
</gene>
<feature type="region of interest" description="Disordered" evidence="1">
    <location>
        <begin position="1"/>
        <end position="21"/>
    </location>
</feature>
<feature type="domain" description="At1g61320/AtMIF1 LRR" evidence="2">
    <location>
        <begin position="297"/>
        <end position="520"/>
    </location>
</feature>
<dbReference type="AlphaFoldDB" id="A0A811QYB4"/>
<dbReference type="InterPro" id="IPR032675">
    <property type="entry name" value="LRR_dom_sf"/>
</dbReference>
<evidence type="ECO:0000313" key="4">
    <source>
        <dbReference type="Proteomes" id="UP000604825"/>
    </source>
</evidence>